<comment type="similarity">
    <text evidence="2">Belongs to the major facilitator superfamily. Monocarboxylate porter (TC 2.A.1.13) family.</text>
</comment>
<dbReference type="GO" id="GO:0022857">
    <property type="term" value="F:transmembrane transporter activity"/>
    <property type="evidence" value="ECO:0007669"/>
    <property type="project" value="InterPro"/>
</dbReference>
<dbReference type="Pfam" id="PF07690">
    <property type="entry name" value="MFS_1"/>
    <property type="match status" value="1"/>
</dbReference>
<reference evidence="6" key="1">
    <citation type="journal article" date="2014" name="Genome Announc.">
        <title>Draft genome sequence of the formaldehyde-resistant fungus Byssochlamys spectabilis No. 5 (anamorph Paecilomyces variotii No. 5) (NBRC109023).</title>
        <authorList>
            <person name="Oka T."/>
            <person name="Ekino K."/>
            <person name="Fukuda K."/>
            <person name="Nomura Y."/>
        </authorList>
    </citation>
    <scope>NUCLEOTIDE SEQUENCE [LARGE SCALE GENOMIC DNA]</scope>
    <source>
        <strain evidence="6">No. 5 / NBRC 109023</strain>
    </source>
</reference>
<feature type="transmembrane region" description="Helical" evidence="3">
    <location>
        <begin position="187"/>
        <end position="207"/>
    </location>
</feature>
<keyword evidence="3" id="KW-1133">Transmembrane helix</keyword>
<feature type="transmembrane region" description="Helical" evidence="3">
    <location>
        <begin position="129"/>
        <end position="154"/>
    </location>
</feature>
<evidence type="ECO:0000256" key="1">
    <source>
        <dbReference type="ARBA" id="ARBA00004141"/>
    </source>
</evidence>
<feature type="transmembrane region" description="Helical" evidence="3">
    <location>
        <begin position="219"/>
        <end position="240"/>
    </location>
</feature>
<evidence type="ECO:0000313" key="5">
    <source>
        <dbReference type="EMBL" id="GAD94851.1"/>
    </source>
</evidence>
<dbReference type="InterPro" id="IPR011701">
    <property type="entry name" value="MFS"/>
</dbReference>
<keyword evidence="3" id="KW-0472">Membrane</keyword>
<dbReference type="InterPro" id="IPR050327">
    <property type="entry name" value="Proton-linked_MCT"/>
</dbReference>
<dbReference type="AlphaFoldDB" id="V5FYP7"/>
<gene>
    <name evidence="5" type="ORF">PVAR5_3482</name>
</gene>
<keyword evidence="3" id="KW-0812">Transmembrane</keyword>
<feature type="transmembrane region" description="Helical" evidence="3">
    <location>
        <begin position="373"/>
        <end position="392"/>
    </location>
</feature>
<dbReference type="PANTHER" id="PTHR11360">
    <property type="entry name" value="MONOCARBOXYLATE TRANSPORTER"/>
    <property type="match status" value="1"/>
</dbReference>
<dbReference type="PROSITE" id="PS50850">
    <property type="entry name" value="MFS"/>
    <property type="match status" value="1"/>
</dbReference>
<dbReference type="SUPFAM" id="SSF103473">
    <property type="entry name" value="MFS general substrate transporter"/>
    <property type="match status" value="1"/>
</dbReference>
<feature type="transmembrane region" description="Helical" evidence="3">
    <location>
        <begin position="54"/>
        <end position="80"/>
    </location>
</feature>
<feature type="transmembrane region" description="Helical" evidence="3">
    <location>
        <begin position="343"/>
        <end position="361"/>
    </location>
</feature>
<evidence type="ECO:0000259" key="4">
    <source>
        <dbReference type="PROSITE" id="PS50850"/>
    </source>
</evidence>
<dbReference type="PANTHER" id="PTHR11360:SF284">
    <property type="entry name" value="EG:103B4.3 PROTEIN-RELATED"/>
    <property type="match status" value="1"/>
</dbReference>
<comment type="subcellular location">
    <subcellularLocation>
        <location evidence="1">Membrane</location>
        <topology evidence="1">Multi-pass membrane protein</topology>
    </subcellularLocation>
</comment>
<feature type="transmembrane region" description="Helical" evidence="3">
    <location>
        <begin position="160"/>
        <end position="180"/>
    </location>
</feature>
<keyword evidence="6" id="KW-1185">Reference proteome</keyword>
<dbReference type="InterPro" id="IPR020846">
    <property type="entry name" value="MFS_dom"/>
</dbReference>
<feature type="transmembrane region" description="Helical" evidence="3">
    <location>
        <begin position="452"/>
        <end position="469"/>
    </location>
</feature>
<evidence type="ECO:0000256" key="2">
    <source>
        <dbReference type="ARBA" id="ARBA00006727"/>
    </source>
</evidence>
<protein>
    <submittedName>
        <fullName evidence="5">Monocarboxylate transporter</fullName>
    </submittedName>
</protein>
<dbReference type="InterPro" id="IPR036259">
    <property type="entry name" value="MFS_trans_sf"/>
</dbReference>
<comment type="caution">
    <text evidence="5">The sequence shown here is derived from an EMBL/GenBank/DDBJ whole genome shotgun (WGS) entry which is preliminary data.</text>
</comment>
<organism evidence="5 6">
    <name type="scientific">Byssochlamys spectabilis (strain No. 5 / NBRC 109023)</name>
    <name type="common">Paecilomyces variotii</name>
    <dbReference type="NCBI Taxonomy" id="1356009"/>
    <lineage>
        <taxon>Eukaryota</taxon>
        <taxon>Fungi</taxon>
        <taxon>Dikarya</taxon>
        <taxon>Ascomycota</taxon>
        <taxon>Pezizomycotina</taxon>
        <taxon>Eurotiomycetes</taxon>
        <taxon>Eurotiomycetidae</taxon>
        <taxon>Eurotiales</taxon>
        <taxon>Thermoascaceae</taxon>
        <taxon>Paecilomyces</taxon>
    </lineage>
</organism>
<accession>V5FYP7</accession>
<feature type="domain" description="Major facilitator superfamily (MFS) profile" evidence="4">
    <location>
        <begin position="52"/>
        <end position="472"/>
    </location>
</feature>
<name>V5FYP7_BYSSN</name>
<dbReference type="eggNOG" id="KOG2504">
    <property type="taxonomic scope" value="Eukaryota"/>
</dbReference>
<dbReference type="OrthoDB" id="6499973at2759"/>
<feature type="transmembrane region" description="Helical" evidence="3">
    <location>
        <begin position="312"/>
        <end position="331"/>
    </location>
</feature>
<dbReference type="InParanoid" id="V5FYP7"/>
<feature type="transmembrane region" description="Helical" evidence="3">
    <location>
        <begin position="278"/>
        <end position="300"/>
    </location>
</feature>
<sequence>MALANAARNNSFDLEPLQRDAHIELNTNAPERTNEVTSTVQNVPVTRNPKRVSLIVVAASFTIVFTCCGLNFAFGVYQALFESLARQPGTPFTGATPAQIDLIGTISISLMTIGAPFVVAWAKRFSPRAVSFAGGLVFGLALILASFGTTLWHFEVTQGVLLGIGTCLSYMVAVTTAPTWFTSHRGLAMGIILSGTGVGGLVWAPALDACINSLGFRNTLRLTGGISFALVSTASAAMAWEPNSKARIEIENAARTSRADGILRVPLVDIRVAKTRKFLAQAVGAIFQSAAYYTPVFFFASYAQTLGYSGTAGANFIALSNACNAIGKIIIGHAADRMGRLNTLFLTTLLSAISAIAFWLPSTIGTSTTTSQGLFITFTITYGIFASAYVSLFPTSLIEIFGVQNFASVNGVLYMVRGMATMVGTPVGGALIRSGSTASSLKPKAFENMSVLVSALLFAATAGVLWVRLEAMVGPSGIASWKWKQ</sequence>
<dbReference type="Proteomes" id="UP000018001">
    <property type="component" value="Unassembled WGS sequence"/>
</dbReference>
<proteinExistence type="inferred from homology"/>
<dbReference type="GO" id="GO:0016020">
    <property type="term" value="C:membrane"/>
    <property type="evidence" value="ECO:0007669"/>
    <property type="project" value="UniProtKB-SubCell"/>
</dbReference>
<evidence type="ECO:0000313" key="6">
    <source>
        <dbReference type="Proteomes" id="UP000018001"/>
    </source>
</evidence>
<feature type="transmembrane region" description="Helical" evidence="3">
    <location>
        <begin position="100"/>
        <end position="122"/>
    </location>
</feature>
<dbReference type="EMBL" id="BAUL01000103">
    <property type="protein sequence ID" value="GAD94851.1"/>
    <property type="molecule type" value="Genomic_DNA"/>
</dbReference>
<feature type="transmembrane region" description="Helical" evidence="3">
    <location>
        <begin position="412"/>
        <end position="432"/>
    </location>
</feature>
<dbReference type="HOGENOM" id="CLU_001265_1_2_1"/>
<evidence type="ECO:0000256" key="3">
    <source>
        <dbReference type="SAM" id="Phobius"/>
    </source>
</evidence>
<dbReference type="Gene3D" id="1.20.1250.20">
    <property type="entry name" value="MFS general substrate transporter like domains"/>
    <property type="match status" value="2"/>
</dbReference>